<comment type="caution">
    <text evidence="2">The sequence shown here is derived from an EMBL/GenBank/DDBJ whole genome shotgun (WGS) entry which is preliminary data.</text>
</comment>
<feature type="signal peptide" evidence="1">
    <location>
        <begin position="1"/>
        <end position="26"/>
    </location>
</feature>
<reference evidence="2 3" key="1">
    <citation type="submission" date="2015-10" db="EMBL/GenBank/DDBJ databases">
        <title>Genome analyses suggest a sexual origin of heterokaryosis in a supposedly ancient asexual fungus.</title>
        <authorList>
            <person name="Ropars J."/>
            <person name="Sedzielewska K."/>
            <person name="Noel J."/>
            <person name="Charron P."/>
            <person name="Farinelli L."/>
            <person name="Marton T."/>
            <person name="Kruger M."/>
            <person name="Pelin A."/>
            <person name="Brachmann A."/>
            <person name="Corradi N."/>
        </authorList>
    </citation>
    <scope>NUCLEOTIDE SEQUENCE [LARGE SCALE GENOMIC DNA]</scope>
    <source>
        <strain evidence="2 3">A4</strain>
    </source>
</reference>
<accession>A0A2I1H3F5</accession>
<gene>
    <name evidence="2" type="ORF">RhiirA4_409030</name>
</gene>
<dbReference type="VEuPathDB" id="FungiDB:FUN_020201"/>
<protein>
    <submittedName>
        <fullName evidence="2">Uncharacterized protein</fullName>
    </submittedName>
</protein>
<dbReference type="AlphaFoldDB" id="A0A2I1H3F5"/>
<dbReference type="VEuPathDB" id="FungiDB:RhiirA1_429596"/>
<evidence type="ECO:0000313" key="3">
    <source>
        <dbReference type="Proteomes" id="UP000234323"/>
    </source>
</evidence>
<dbReference type="OrthoDB" id="2319449at2759"/>
<dbReference type="VEuPathDB" id="FungiDB:RhiirFUN_019176"/>
<name>A0A2I1H3F5_9GLOM</name>
<sequence>MIFSSKYINLFVVVLVLVSLLGPFESVSTEKISRRDRNDSPFKEMCKGFKFDNKFTEVRNGEIVEVKWSKGESKMDRIANCEMFGEGNKKFWKQLWTGDLKFDNSKVLTSKIKFEVPKRIKLPTFILLRTWGVSDKGPQCTIVTKKFRIVP</sequence>
<evidence type="ECO:0000313" key="2">
    <source>
        <dbReference type="EMBL" id="PKY53410.1"/>
    </source>
</evidence>
<proteinExistence type="predicted"/>
<dbReference type="EMBL" id="LLXI01001380">
    <property type="protein sequence ID" value="PKY53410.1"/>
    <property type="molecule type" value="Genomic_DNA"/>
</dbReference>
<feature type="chain" id="PRO_5014177969" evidence="1">
    <location>
        <begin position="27"/>
        <end position="151"/>
    </location>
</feature>
<evidence type="ECO:0000256" key="1">
    <source>
        <dbReference type="SAM" id="SignalP"/>
    </source>
</evidence>
<organism evidence="2 3">
    <name type="scientific">Rhizophagus irregularis</name>
    <dbReference type="NCBI Taxonomy" id="588596"/>
    <lineage>
        <taxon>Eukaryota</taxon>
        <taxon>Fungi</taxon>
        <taxon>Fungi incertae sedis</taxon>
        <taxon>Mucoromycota</taxon>
        <taxon>Glomeromycotina</taxon>
        <taxon>Glomeromycetes</taxon>
        <taxon>Glomerales</taxon>
        <taxon>Glomeraceae</taxon>
        <taxon>Rhizophagus</taxon>
    </lineage>
</organism>
<keyword evidence="3" id="KW-1185">Reference proteome</keyword>
<dbReference type="Proteomes" id="UP000234323">
    <property type="component" value="Unassembled WGS sequence"/>
</dbReference>
<keyword evidence="1" id="KW-0732">Signal</keyword>